<dbReference type="PRINTS" id="PR00081">
    <property type="entry name" value="GDHRDH"/>
</dbReference>
<name>A0A7S3Q048_9STRA</name>
<dbReference type="PANTHER" id="PTHR45458">
    <property type="entry name" value="SHORT-CHAIN DEHYDROGENASE/REDUCTASE SDR"/>
    <property type="match status" value="1"/>
</dbReference>
<dbReference type="AlphaFoldDB" id="A0A7S3Q048"/>
<dbReference type="InterPro" id="IPR002347">
    <property type="entry name" value="SDR_fam"/>
</dbReference>
<dbReference type="Gene3D" id="3.40.50.720">
    <property type="entry name" value="NAD(P)-binding Rossmann-like Domain"/>
    <property type="match status" value="1"/>
</dbReference>
<sequence>MLPTKIAMSQVRSSLQSINLCWLIASATTHLLLCSTPCRAFACATFARTTSITPMASNAHSSNSNMRHSSSMLSSSKSLIVHFPKAKSVQPGTSPVEEQEKRNPIDETCNILVVGGNRGIGLEFVNQCLTSGATVIATHRSEDIPSDLESLQTKHPQKFHSIQMDLSSETSIENAASNLRDMNLGPLTHIIHNAGIYLPGTSFDGTPKGPRDAAPKVDKETLMKTYEINTVAPLLVAQNFVGLMGKRSEALYPVYSFISSKVGSVDDNGSGGAYAYRSSKSALNNIAKSLSADLADTIRVVLLHPGWVKTDMTGGKGLIDTNTSVRGMLNAVESTDSSTSFRFVDYKACQIPW</sequence>
<dbReference type="CDD" id="cd05325">
    <property type="entry name" value="carb_red_sniffer_like_SDR_c"/>
    <property type="match status" value="1"/>
</dbReference>
<dbReference type="GO" id="GO:0016616">
    <property type="term" value="F:oxidoreductase activity, acting on the CH-OH group of donors, NAD or NADP as acceptor"/>
    <property type="evidence" value="ECO:0007669"/>
    <property type="project" value="TreeGrafter"/>
</dbReference>
<dbReference type="SUPFAM" id="SSF51735">
    <property type="entry name" value="NAD(P)-binding Rossmann-fold domains"/>
    <property type="match status" value="1"/>
</dbReference>
<dbReference type="InterPro" id="IPR036291">
    <property type="entry name" value="NAD(P)-bd_dom_sf"/>
</dbReference>
<organism evidence="1">
    <name type="scientific">Chaetoceros debilis</name>
    <dbReference type="NCBI Taxonomy" id="122233"/>
    <lineage>
        <taxon>Eukaryota</taxon>
        <taxon>Sar</taxon>
        <taxon>Stramenopiles</taxon>
        <taxon>Ochrophyta</taxon>
        <taxon>Bacillariophyta</taxon>
        <taxon>Coscinodiscophyceae</taxon>
        <taxon>Chaetocerotophycidae</taxon>
        <taxon>Chaetocerotales</taxon>
        <taxon>Chaetocerotaceae</taxon>
        <taxon>Chaetoceros</taxon>
    </lineage>
</organism>
<dbReference type="PANTHER" id="PTHR45458:SF1">
    <property type="entry name" value="SHORT CHAIN DEHYDROGENASE"/>
    <property type="match status" value="1"/>
</dbReference>
<proteinExistence type="predicted"/>
<accession>A0A7S3Q048</accession>
<reference evidence="1" key="1">
    <citation type="submission" date="2021-01" db="EMBL/GenBank/DDBJ databases">
        <authorList>
            <person name="Corre E."/>
            <person name="Pelletier E."/>
            <person name="Niang G."/>
            <person name="Scheremetjew M."/>
            <person name="Finn R."/>
            <person name="Kale V."/>
            <person name="Holt S."/>
            <person name="Cochrane G."/>
            <person name="Meng A."/>
            <person name="Brown T."/>
            <person name="Cohen L."/>
        </authorList>
    </citation>
    <scope>NUCLEOTIDE SEQUENCE</scope>
    <source>
        <strain evidence="1">MM31A-1</strain>
    </source>
</reference>
<dbReference type="Pfam" id="PF00106">
    <property type="entry name" value="adh_short"/>
    <property type="match status" value="1"/>
</dbReference>
<dbReference type="InterPro" id="IPR052184">
    <property type="entry name" value="SDR_enzymes"/>
</dbReference>
<gene>
    <name evidence="1" type="ORF">CDEB00056_LOCUS6030</name>
</gene>
<evidence type="ECO:0000313" key="1">
    <source>
        <dbReference type="EMBL" id="CAE0461189.1"/>
    </source>
</evidence>
<dbReference type="EMBL" id="HBIO01007952">
    <property type="protein sequence ID" value="CAE0461189.1"/>
    <property type="molecule type" value="Transcribed_RNA"/>
</dbReference>
<protein>
    <submittedName>
        <fullName evidence="1">Uncharacterized protein</fullName>
    </submittedName>
</protein>